<dbReference type="Pfam" id="PF20009">
    <property type="entry name" value="GEVED"/>
    <property type="match status" value="1"/>
</dbReference>
<evidence type="ECO:0000256" key="1">
    <source>
        <dbReference type="ARBA" id="ARBA00008721"/>
    </source>
</evidence>
<feature type="domain" description="Peptidase M43 pregnancy-associated plasma-A" evidence="9">
    <location>
        <begin position="168"/>
        <end position="321"/>
    </location>
</feature>
<keyword evidence="8" id="KW-1015">Disulfide bond</keyword>
<keyword evidence="6" id="KW-0862">Zinc</keyword>
<accession>A0A7J5U4Q0</accession>
<dbReference type="GO" id="GO:0046872">
    <property type="term" value="F:metal ion binding"/>
    <property type="evidence" value="ECO:0007669"/>
    <property type="project" value="UniProtKB-KW"/>
</dbReference>
<dbReference type="InterPro" id="IPR024079">
    <property type="entry name" value="MetalloPept_cat_dom_sf"/>
</dbReference>
<keyword evidence="12" id="KW-1185">Reference proteome</keyword>
<comment type="similarity">
    <text evidence="1">Belongs to the peptidase M43B family.</text>
</comment>
<dbReference type="Gene3D" id="3.40.390.10">
    <property type="entry name" value="Collagenase (Catalytic Domain)"/>
    <property type="match status" value="1"/>
</dbReference>
<evidence type="ECO:0000259" key="10">
    <source>
        <dbReference type="Pfam" id="PF20009"/>
    </source>
</evidence>
<reference evidence="11 12" key="1">
    <citation type="submission" date="2019-10" db="EMBL/GenBank/DDBJ databases">
        <title>Rudanella paleaurantiibacter sp. nov., isolated from sludge.</title>
        <authorList>
            <person name="Xu S.Q."/>
        </authorList>
    </citation>
    <scope>NUCLEOTIDE SEQUENCE [LARGE SCALE GENOMIC DNA]</scope>
    <source>
        <strain evidence="11 12">HX-22-17</strain>
    </source>
</reference>
<keyword evidence="2" id="KW-0645">Protease</keyword>
<comment type="caution">
    <text evidence="11">The sequence shown here is derived from an EMBL/GenBank/DDBJ whole genome shotgun (WGS) entry which is preliminary data.</text>
</comment>
<feature type="domain" description="GEVED" evidence="10">
    <location>
        <begin position="498"/>
        <end position="572"/>
    </location>
</feature>
<keyword evidence="5" id="KW-0378">Hydrolase</keyword>
<dbReference type="SUPFAM" id="SSF55486">
    <property type="entry name" value="Metalloproteases ('zincins'), catalytic domain"/>
    <property type="match status" value="1"/>
</dbReference>
<evidence type="ECO:0000313" key="12">
    <source>
        <dbReference type="Proteomes" id="UP000488299"/>
    </source>
</evidence>
<sequence length="651" mass="69265">MRKLYSSCFIRVIRSCRLAWLAGLLGVWVCVGAQPGLAQSAGNPPKKSPRADELPFCGTPSLPDDQRQALERQVQFALAIKKASGQANTGITYVPIKPHIFQQTNGAGGMSLSSLNNVLARTNRFYLNNGSGIQFYFCGTTPDYIQNTTLYNGFPRANESGVNGRDATNALNVYFINLFDESRLLGYAYFPENTLQSTRAFIRTGGLADRYISDYILNHELGHTFNLYHTFERTYGTELVTRSTGANCSTAGDFLCDTPADPLNLPGSASDFVNGCEVYTGTATDANGETYSPQTSNIMSYYEGCNVFFTGDQYARIQGGLATRQTATTYNLNCAPTVVAAPSSVSASPLATGGILLGWQDNGTNELGYIIERSASADGLFVPIGGVAPNSTSYRDMAVSTNSAYWYRIRPSNSTTGGISVVVSTTAGATYCQPTFSVGCTDEDGLNSFTLNGVTMSSNSGCSPTGVTSFPGPAPVITVGQAVSVAGQFLGNTFFEGVKIWADLNRNAVFDSTEVVYATPQTVTSGFSGSLTIPASTSAGPLTLRVMVTYADIPADPCGTYQYGEAEDYVITVTAPVCTTLISIKNGNWNDPSVWSCNRVPVAGDAVDIRHTVTVPANALVLGQKIQYSAGGKLVMTAGSRLQLAPRPPES</sequence>
<protein>
    <recommendedName>
        <fullName evidence="13">Fibronectin type-III domain-containing protein</fullName>
    </recommendedName>
</protein>
<dbReference type="InterPro" id="IPR036116">
    <property type="entry name" value="FN3_sf"/>
</dbReference>
<proteinExistence type="inferred from homology"/>
<name>A0A7J5U4Q0_9BACT</name>
<evidence type="ECO:0000256" key="5">
    <source>
        <dbReference type="ARBA" id="ARBA00022801"/>
    </source>
</evidence>
<evidence type="ECO:0000256" key="8">
    <source>
        <dbReference type="ARBA" id="ARBA00023157"/>
    </source>
</evidence>
<keyword evidence="4" id="KW-0732">Signal</keyword>
<dbReference type="RefSeq" id="WP_152122306.1">
    <property type="nucleotide sequence ID" value="NZ_WELI01000001.1"/>
</dbReference>
<dbReference type="Proteomes" id="UP000488299">
    <property type="component" value="Unassembled WGS sequence"/>
</dbReference>
<dbReference type="GO" id="GO:0006508">
    <property type="term" value="P:proteolysis"/>
    <property type="evidence" value="ECO:0007669"/>
    <property type="project" value="UniProtKB-KW"/>
</dbReference>
<dbReference type="InterPro" id="IPR013783">
    <property type="entry name" value="Ig-like_fold"/>
</dbReference>
<dbReference type="InterPro" id="IPR003961">
    <property type="entry name" value="FN3_dom"/>
</dbReference>
<dbReference type="PANTHER" id="PTHR47466:SF1">
    <property type="entry name" value="METALLOPROTEASE MEP1 (AFU_ORTHOLOGUE AFUA_1G07730)-RELATED"/>
    <property type="match status" value="1"/>
</dbReference>
<dbReference type="GO" id="GO:0008237">
    <property type="term" value="F:metallopeptidase activity"/>
    <property type="evidence" value="ECO:0007669"/>
    <property type="project" value="UniProtKB-KW"/>
</dbReference>
<evidence type="ECO:0000256" key="7">
    <source>
        <dbReference type="ARBA" id="ARBA00023049"/>
    </source>
</evidence>
<dbReference type="AlphaFoldDB" id="A0A7J5U4Q0"/>
<evidence type="ECO:0000256" key="6">
    <source>
        <dbReference type="ARBA" id="ARBA00022833"/>
    </source>
</evidence>
<dbReference type="EMBL" id="WELI01000001">
    <property type="protein sequence ID" value="KAB7732746.1"/>
    <property type="molecule type" value="Genomic_DNA"/>
</dbReference>
<evidence type="ECO:0000313" key="11">
    <source>
        <dbReference type="EMBL" id="KAB7732746.1"/>
    </source>
</evidence>
<dbReference type="PANTHER" id="PTHR47466">
    <property type="match status" value="1"/>
</dbReference>
<dbReference type="InterPro" id="IPR008754">
    <property type="entry name" value="Peptidase_M43"/>
</dbReference>
<dbReference type="SUPFAM" id="SSF49265">
    <property type="entry name" value="Fibronectin type III"/>
    <property type="match status" value="1"/>
</dbReference>
<organism evidence="11 12">
    <name type="scientific">Rudanella paleaurantiibacter</name>
    <dbReference type="NCBI Taxonomy" id="2614655"/>
    <lineage>
        <taxon>Bacteria</taxon>
        <taxon>Pseudomonadati</taxon>
        <taxon>Bacteroidota</taxon>
        <taxon>Cytophagia</taxon>
        <taxon>Cytophagales</taxon>
        <taxon>Cytophagaceae</taxon>
        <taxon>Rudanella</taxon>
    </lineage>
</organism>
<evidence type="ECO:0000256" key="3">
    <source>
        <dbReference type="ARBA" id="ARBA00022723"/>
    </source>
</evidence>
<dbReference type="CDD" id="cd00063">
    <property type="entry name" value="FN3"/>
    <property type="match status" value="1"/>
</dbReference>
<evidence type="ECO:0000256" key="4">
    <source>
        <dbReference type="ARBA" id="ARBA00022729"/>
    </source>
</evidence>
<evidence type="ECO:0000259" key="9">
    <source>
        <dbReference type="Pfam" id="PF05572"/>
    </source>
</evidence>
<evidence type="ECO:0008006" key="13">
    <source>
        <dbReference type="Google" id="ProtNLM"/>
    </source>
</evidence>
<evidence type="ECO:0000256" key="2">
    <source>
        <dbReference type="ARBA" id="ARBA00022670"/>
    </source>
</evidence>
<dbReference type="Pfam" id="PF05572">
    <property type="entry name" value="Peptidase_M43"/>
    <property type="match status" value="1"/>
</dbReference>
<dbReference type="Gene3D" id="2.60.40.10">
    <property type="entry name" value="Immunoglobulins"/>
    <property type="match status" value="1"/>
</dbReference>
<dbReference type="InterPro" id="IPR045474">
    <property type="entry name" value="GEVED"/>
</dbReference>
<keyword evidence="7" id="KW-0482">Metalloprotease</keyword>
<gene>
    <name evidence="11" type="ORF">F5984_02000</name>
</gene>
<keyword evidence="3" id="KW-0479">Metal-binding</keyword>